<protein>
    <submittedName>
        <fullName evidence="1">Uncharacterized protein</fullName>
    </submittedName>
</protein>
<comment type="caution">
    <text evidence="1">The sequence shown here is derived from an EMBL/GenBank/DDBJ whole genome shotgun (WGS) entry which is preliminary data.</text>
</comment>
<dbReference type="AlphaFoldDB" id="X0STB8"/>
<feature type="non-terminal residue" evidence="1">
    <location>
        <position position="1"/>
    </location>
</feature>
<evidence type="ECO:0000313" key="1">
    <source>
        <dbReference type="EMBL" id="GAF79172.1"/>
    </source>
</evidence>
<sequence length="77" mass="8515">KGRGLGTGRGKGPIGVPYKSKRRICYKSPTSGRVRCGRPSIHASKTGRKYIMVRKVGGGTKRLYLNKQGNIPKKYRP</sequence>
<gene>
    <name evidence="1" type="ORF">S01H1_06174</name>
</gene>
<organism evidence="1">
    <name type="scientific">marine sediment metagenome</name>
    <dbReference type="NCBI Taxonomy" id="412755"/>
    <lineage>
        <taxon>unclassified sequences</taxon>
        <taxon>metagenomes</taxon>
        <taxon>ecological metagenomes</taxon>
    </lineage>
</organism>
<dbReference type="EMBL" id="BARS01003202">
    <property type="protein sequence ID" value="GAF79172.1"/>
    <property type="molecule type" value="Genomic_DNA"/>
</dbReference>
<proteinExistence type="predicted"/>
<accession>X0STB8</accession>
<reference evidence="1" key="1">
    <citation type="journal article" date="2014" name="Front. Microbiol.">
        <title>High frequency of phylogenetically diverse reductive dehalogenase-homologous genes in deep subseafloor sedimentary metagenomes.</title>
        <authorList>
            <person name="Kawai M."/>
            <person name="Futagami T."/>
            <person name="Toyoda A."/>
            <person name="Takaki Y."/>
            <person name="Nishi S."/>
            <person name="Hori S."/>
            <person name="Arai W."/>
            <person name="Tsubouchi T."/>
            <person name="Morono Y."/>
            <person name="Uchiyama I."/>
            <person name="Ito T."/>
            <person name="Fujiyama A."/>
            <person name="Inagaki F."/>
            <person name="Takami H."/>
        </authorList>
    </citation>
    <scope>NUCLEOTIDE SEQUENCE</scope>
    <source>
        <strain evidence="1">Expedition CK06-06</strain>
    </source>
</reference>
<name>X0STB8_9ZZZZ</name>